<comment type="caution">
    <text evidence="1">The sequence shown here is derived from an EMBL/GenBank/DDBJ whole genome shotgun (WGS) entry which is preliminary data.</text>
</comment>
<reference evidence="1 2" key="1">
    <citation type="submission" date="2020-08" db="EMBL/GenBank/DDBJ databases">
        <title>Genomic Encyclopedia of Type Strains, Phase IV (KMG-IV): sequencing the most valuable type-strain genomes for metagenomic binning, comparative biology and taxonomic classification.</title>
        <authorList>
            <person name="Goeker M."/>
        </authorList>
    </citation>
    <scope>NUCLEOTIDE SEQUENCE [LARGE SCALE GENOMIC DNA]</scope>
    <source>
        <strain evidence="1 2">DSM 24696</strain>
    </source>
</reference>
<evidence type="ECO:0000313" key="1">
    <source>
        <dbReference type="EMBL" id="MBB5174317.1"/>
    </source>
</evidence>
<dbReference type="GO" id="GO:0046983">
    <property type="term" value="F:protein dimerization activity"/>
    <property type="evidence" value="ECO:0007669"/>
    <property type="project" value="InterPro"/>
</dbReference>
<proteinExistence type="predicted"/>
<protein>
    <submittedName>
        <fullName evidence="1">Stage 0 sporulation regulatory protein</fullName>
    </submittedName>
</protein>
<name>A0A840QSR8_9BACI</name>
<keyword evidence="2" id="KW-1185">Reference proteome</keyword>
<evidence type="ECO:0000313" key="2">
    <source>
        <dbReference type="Proteomes" id="UP000551878"/>
    </source>
</evidence>
<dbReference type="SUPFAM" id="SSF140500">
    <property type="entry name" value="BAS1536-like"/>
    <property type="match status" value="1"/>
</dbReference>
<dbReference type="Proteomes" id="UP000551878">
    <property type="component" value="Unassembled WGS sequence"/>
</dbReference>
<organism evidence="1 2">
    <name type="scientific">Texcoconibacillus texcoconensis</name>
    <dbReference type="NCBI Taxonomy" id="1095777"/>
    <lineage>
        <taxon>Bacteria</taxon>
        <taxon>Bacillati</taxon>
        <taxon>Bacillota</taxon>
        <taxon>Bacilli</taxon>
        <taxon>Bacillales</taxon>
        <taxon>Bacillaceae</taxon>
        <taxon>Texcoconibacillus</taxon>
    </lineage>
</organism>
<dbReference type="InterPro" id="IPR037208">
    <property type="entry name" value="Spo0E-like_sf"/>
</dbReference>
<dbReference type="RefSeq" id="WP_246421665.1">
    <property type="nucleotide sequence ID" value="NZ_JACHHB010000011.1"/>
</dbReference>
<dbReference type="AlphaFoldDB" id="A0A840QSR8"/>
<dbReference type="EMBL" id="JACHHB010000011">
    <property type="protein sequence ID" value="MBB5174317.1"/>
    <property type="molecule type" value="Genomic_DNA"/>
</dbReference>
<gene>
    <name evidence="1" type="ORF">HNQ41_002511</name>
</gene>
<sequence>MEDKHYQMQLLEKIENTRLKMYRLALCSNTTREEVLNVSSELDKLLNQYQLYKNKENMY</sequence>
<accession>A0A840QSR8</accession>
<dbReference type="Pfam" id="PF09388">
    <property type="entry name" value="SpoOE-like"/>
    <property type="match status" value="1"/>
</dbReference>
<dbReference type="GO" id="GO:0043937">
    <property type="term" value="P:regulation of sporulation"/>
    <property type="evidence" value="ECO:0007669"/>
    <property type="project" value="InterPro"/>
</dbReference>
<dbReference type="InterPro" id="IPR018540">
    <property type="entry name" value="Spo0E-like"/>
</dbReference>
<dbReference type="Gene3D" id="4.10.280.10">
    <property type="entry name" value="Helix-loop-helix DNA-binding domain"/>
    <property type="match status" value="1"/>
</dbReference>
<dbReference type="InterPro" id="IPR036638">
    <property type="entry name" value="HLH_DNA-bd_sf"/>
</dbReference>